<keyword evidence="1" id="KW-0812">Transmembrane</keyword>
<evidence type="ECO:0000313" key="3">
    <source>
        <dbReference type="Proteomes" id="UP000676409"/>
    </source>
</evidence>
<evidence type="ECO:0000313" key="2">
    <source>
        <dbReference type="EMBL" id="QUD86940.1"/>
    </source>
</evidence>
<dbReference type="Proteomes" id="UP000676409">
    <property type="component" value="Chromosome"/>
</dbReference>
<evidence type="ECO:0000256" key="1">
    <source>
        <dbReference type="SAM" id="Phobius"/>
    </source>
</evidence>
<keyword evidence="1" id="KW-1133">Transmembrane helix</keyword>
<protein>
    <submittedName>
        <fullName evidence="2">DUF3667 domain-containing protein</fullName>
    </submittedName>
</protein>
<proteinExistence type="predicted"/>
<dbReference type="AlphaFoldDB" id="A0A975ITP3"/>
<accession>A0A975ITP3</accession>
<dbReference type="InterPro" id="IPR022134">
    <property type="entry name" value="DUF3667"/>
</dbReference>
<keyword evidence="1" id="KW-0472">Membrane</keyword>
<reference evidence="2" key="1">
    <citation type="submission" date="2021-04" db="EMBL/GenBank/DDBJ databases">
        <title>The complete genome sequence of Caulobacter sp. S6.</title>
        <authorList>
            <person name="Tang Y."/>
            <person name="Ouyang W."/>
            <person name="Liu Q."/>
            <person name="Huang B."/>
            <person name="Guo Z."/>
            <person name="Lei P."/>
        </authorList>
    </citation>
    <scope>NUCLEOTIDE SEQUENCE</scope>
    <source>
        <strain evidence="2">S6</strain>
    </source>
</reference>
<dbReference type="Pfam" id="PF12412">
    <property type="entry name" value="DUF3667"/>
    <property type="match status" value="1"/>
</dbReference>
<name>A0A975ITP3_9CAUL</name>
<sequence length="316" mass="34566">MTQELETVAAASAGGWARFLRRKAHTAPIGSPCANCETPLQGPWCHACGQLGEDFHRSVTHLVGEVFEGLFHFDGRLWRTLPTLILKPGQLTRDYLNGHRAPQIPPLRLFLVMLLFVFLAGSIDTPKHIARPAKRPDVGIVLNSPDVSDQDRTDIKQGLAQIDAAAKNPAKSPGAAWLEARIKAAIDDPERFFGVIEQWSERFAFLLMPMSTLLLSLIFVFQRRFYVFDHAIFSLHSLSAMGLLLTAVILLDPVTGGLANLLLVLAPVHLFRHMRGTYGSSAIGTLIRMTLLFLGSAAGFLVLILGLISVGLNAMG</sequence>
<feature type="transmembrane region" description="Helical" evidence="1">
    <location>
        <begin position="233"/>
        <end position="251"/>
    </location>
</feature>
<gene>
    <name evidence="2" type="ORF">KCG34_17950</name>
</gene>
<feature type="transmembrane region" description="Helical" evidence="1">
    <location>
        <begin position="107"/>
        <end position="123"/>
    </location>
</feature>
<dbReference type="RefSeq" id="WP_211936992.1">
    <property type="nucleotide sequence ID" value="NZ_CP073078.1"/>
</dbReference>
<keyword evidence="3" id="KW-1185">Reference proteome</keyword>
<feature type="transmembrane region" description="Helical" evidence="1">
    <location>
        <begin position="203"/>
        <end position="221"/>
    </location>
</feature>
<organism evidence="2 3">
    <name type="scientific">Phenylobacterium montanum</name>
    <dbReference type="NCBI Taxonomy" id="2823693"/>
    <lineage>
        <taxon>Bacteria</taxon>
        <taxon>Pseudomonadati</taxon>
        <taxon>Pseudomonadota</taxon>
        <taxon>Alphaproteobacteria</taxon>
        <taxon>Caulobacterales</taxon>
        <taxon>Caulobacteraceae</taxon>
        <taxon>Phenylobacterium</taxon>
    </lineage>
</organism>
<dbReference type="EMBL" id="CP073078">
    <property type="protein sequence ID" value="QUD86940.1"/>
    <property type="molecule type" value="Genomic_DNA"/>
</dbReference>
<feature type="transmembrane region" description="Helical" evidence="1">
    <location>
        <begin position="286"/>
        <end position="312"/>
    </location>
</feature>
<dbReference type="KEGG" id="caul:KCG34_17950"/>